<protein>
    <submittedName>
        <fullName evidence="2">Uncharacterized protein</fullName>
    </submittedName>
</protein>
<keyword evidence="3" id="KW-1185">Reference proteome</keyword>
<feature type="region of interest" description="Disordered" evidence="1">
    <location>
        <begin position="31"/>
        <end position="50"/>
    </location>
</feature>
<dbReference type="Proteomes" id="UP000595437">
    <property type="component" value="Chromosome 7"/>
</dbReference>
<feature type="non-terminal residue" evidence="2">
    <location>
        <position position="86"/>
    </location>
</feature>
<evidence type="ECO:0000313" key="3">
    <source>
        <dbReference type="Proteomes" id="UP000595437"/>
    </source>
</evidence>
<gene>
    <name evidence="2" type="ORF">FKW44_011155</name>
</gene>
<organism evidence="2 3">
    <name type="scientific">Caligus rogercresseyi</name>
    <name type="common">Sea louse</name>
    <dbReference type="NCBI Taxonomy" id="217165"/>
    <lineage>
        <taxon>Eukaryota</taxon>
        <taxon>Metazoa</taxon>
        <taxon>Ecdysozoa</taxon>
        <taxon>Arthropoda</taxon>
        <taxon>Crustacea</taxon>
        <taxon>Multicrustacea</taxon>
        <taxon>Hexanauplia</taxon>
        <taxon>Copepoda</taxon>
        <taxon>Siphonostomatoida</taxon>
        <taxon>Caligidae</taxon>
        <taxon>Caligus</taxon>
    </lineage>
</organism>
<evidence type="ECO:0000256" key="1">
    <source>
        <dbReference type="SAM" id="MobiDB-lite"/>
    </source>
</evidence>
<reference evidence="3" key="1">
    <citation type="submission" date="2021-01" db="EMBL/GenBank/DDBJ databases">
        <title>Caligus Genome Assembly.</title>
        <authorList>
            <person name="Gallardo-Escarate C."/>
        </authorList>
    </citation>
    <scope>NUCLEOTIDE SEQUENCE [LARGE SCALE GENOMIC DNA]</scope>
</reference>
<name>A0A7T8HHQ7_CALRO</name>
<dbReference type="AlphaFoldDB" id="A0A7T8HHQ7"/>
<accession>A0A7T8HHQ7</accession>
<dbReference type="OrthoDB" id="410104at2759"/>
<sequence length="86" mass="9670">MRCMGFPKIFINVIKNILSEAESAIDAVWRASHQTPKEGPTRGSNQPTSLFHSIVPVPKENGSARYEVQNERITNIFFADDCSVYL</sequence>
<proteinExistence type="predicted"/>
<evidence type="ECO:0000313" key="2">
    <source>
        <dbReference type="EMBL" id="QQP50226.1"/>
    </source>
</evidence>
<dbReference type="EMBL" id="CP045896">
    <property type="protein sequence ID" value="QQP50226.1"/>
    <property type="molecule type" value="Genomic_DNA"/>
</dbReference>